<proteinExistence type="predicted"/>
<gene>
    <name evidence="1" type="ORF">PXEA_LOCUS6368</name>
</gene>
<dbReference type="AlphaFoldDB" id="A0A3S4ZJ74"/>
<feature type="non-terminal residue" evidence="1">
    <location>
        <position position="1"/>
    </location>
</feature>
<evidence type="ECO:0000313" key="2">
    <source>
        <dbReference type="Proteomes" id="UP000784294"/>
    </source>
</evidence>
<evidence type="ECO:0008006" key="3">
    <source>
        <dbReference type="Google" id="ProtNLM"/>
    </source>
</evidence>
<comment type="caution">
    <text evidence="1">The sequence shown here is derived from an EMBL/GenBank/DDBJ whole genome shotgun (WGS) entry which is preliminary data.</text>
</comment>
<organism evidence="1 2">
    <name type="scientific">Protopolystoma xenopodis</name>
    <dbReference type="NCBI Taxonomy" id="117903"/>
    <lineage>
        <taxon>Eukaryota</taxon>
        <taxon>Metazoa</taxon>
        <taxon>Spiralia</taxon>
        <taxon>Lophotrochozoa</taxon>
        <taxon>Platyhelminthes</taxon>
        <taxon>Monogenea</taxon>
        <taxon>Polyopisthocotylea</taxon>
        <taxon>Polystomatidea</taxon>
        <taxon>Polystomatidae</taxon>
        <taxon>Protopolystoma</taxon>
    </lineage>
</organism>
<dbReference type="Proteomes" id="UP000784294">
    <property type="component" value="Unassembled WGS sequence"/>
</dbReference>
<keyword evidence="2" id="KW-1185">Reference proteome</keyword>
<evidence type="ECO:0000313" key="1">
    <source>
        <dbReference type="EMBL" id="VEL12928.1"/>
    </source>
</evidence>
<name>A0A3S4ZJ74_9PLAT</name>
<accession>A0A3S4ZJ74</accession>
<sequence length="119" mass="12651">MGNLTFADQFCRYSHSFFLKLLSISHTCDSAAAAGLPVLLEALDTSLKVGIKGPSSGIWNELEISTEPPGTSQTKVIVEAGTLEIVLGGLSPCRLYSVDVVTLAYGARAKVTTAEFKTR</sequence>
<reference evidence="1" key="1">
    <citation type="submission" date="2018-11" db="EMBL/GenBank/DDBJ databases">
        <authorList>
            <consortium name="Pathogen Informatics"/>
        </authorList>
    </citation>
    <scope>NUCLEOTIDE SEQUENCE</scope>
</reference>
<dbReference type="EMBL" id="CAAALY010016279">
    <property type="protein sequence ID" value="VEL12928.1"/>
    <property type="molecule type" value="Genomic_DNA"/>
</dbReference>
<protein>
    <recommendedName>
        <fullName evidence="3">Fibronectin type-III domain-containing protein</fullName>
    </recommendedName>
</protein>